<proteinExistence type="predicted"/>
<comment type="caution">
    <text evidence="2">The sequence shown here is derived from an EMBL/GenBank/DDBJ whole genome shotgun (WGS) entry which is preliminary data.</text>
</comment>
<name>A0A117RPX4_9ACTN</name>
<accession>A0A117RPX4</accession>
<dbReference type="Proteomes" id="UP000053429">
    <property type="component" value="Unassembled WGS sequence"/>
</dbReference>
<evidence type="ECO:0000313" key="2">
    <source>
        <dbReference type="EMBL" id="KUO02812.1"/>
    </source>
</evidence>
<dbReference type="EMBL" id="LMWY01000023">
    <property type="protein sequence ID" value="KUO02812.1"/>
    <property type="molecule type" value="Genomic_DNA"/>
</dbReference>
<organism evidence="2 3">
    <name type="scientific">Streptomyces caeruleatus</name>
    <dbReference type="NCBI Taxonomy" id="661399"/>
    <lineage>
        <taxon>Bacteria</taxon>
        <taxon>Bacillati</taxon>
        <taxon>Actinomycetota</taxon>
        <taxon>Actinomycetes</taxon>
        <taxon>Kitasatosporales</taxon>
        <taxon>Streptomycetaceae</taxon>
        <taxon>Streptomyces</taxon>
    </lineage>
</organism>
<reference evidence="2 3" key="1">
    <citation type="submission" date="2015-10" db="EMBL/GenBank/DDBJ databases">
        <title>Draft genome sequence of Streptomyces caeruleatus NRRL B-24802, type strain for the species Streptomyces caeruleatus.</title>
        <authorList>
            <person name="Ruckert C."/>
            <person name="Winkler A."/>
            <person name="Kalinowski J."/>
            <person name="Kampfer P."/>
            <person name="Glaeser S."/>
        </authorList>
    </citation>
    <scope>NUCLEOTIDE SEQUENCE [LARGE SCALE GENOMIC DNA]</scope>
    <source>
        <strain evidence="2 3">NRRL B-24802</strain>
    </source>
</reference>
<dbReference type="AlphaFoldDB" id="A0A117RPX4"/>
<feature type="compositionally biased region" description="Basic and acidic residues" evidence="1">
    <location>
        <begin position="29"/>
        <end position="40"/>
    </location>
</feature>
<feature type="compositionally biased region" description="Gly residues" evidence="1">
    <location>
        <begin position="58"/>
        <end position="69"/>
    </location>
</feature>
<feature type="region of interest" description="Disordered" evidence="1">
    <location>
        <begin position="15"/>
        <end position="69"/>
    </location>
</feature>
<evidence type="ECO:0000313" key="3">
    <source>
        <dbReference type="Proteomes" id="UP000053429"/>
    </source>
</evidence>
<gene>
    <name evidence="2" type="ORF">AQJ67_20510</name>
</gene>
<evidence type="ECO:0000256" key="1">
    <source>
        <dbReference type="SAM" id="MobiDB-lite"/>
    </source>
</evidence>
<keyword evidence="3" id="KW-1185">Reference proteome</keyword>
<sequence>MVRLRRLAHHRGQFVRAGDDADPQAARVEQVHGRPAERLGQRVRPGAGGVGQPQQVAGPGGAEGGAEKP</sequence>
<protein>
    <submittedName>
        <fullName evidence="2">Uncharacterized protein</fullName>
    </submittedName>
</protein>